<protein>
    <recommendedName>
        <fullName evidence="5">Pseudouridine synthase</fullName>
        <ecNumber evidence="5">5.4.99.-</ecNumber>
    </recommendedName>
</protein>
<dbReference type="Proteomes" id="UP000001556">
    <property type="component" value="Chromosome"/>
</dbReference>
<organism evidence="7 8">
    <name type="scientific">Desulforamulus reducens (strain ATCC BAA-1160 / DSM 100696 / MI-1)</name>
    <name type="common">Desulfotomaculum reducens</name>
    <dbReference type="NCBI Taxonomy" id="349161"/>
    <lineage>
        <taxon>Bacteria</taxon>
        <taxon>Bacillati</taxon>
        <taxon>Bacillota</taxon>
        <taxon>Clostridia</taxon>
        <taxon>Eubacteriales</taxon>
        <taxon>Peptococcaceae</taxon>
        <taxon>Desulforamulus</taxon>
    </lineage>
</organism>
<dbReference type="EMBL" id="CP000612">
    <property type="protein sequence ID" value="ABO49882.1"/>
    <property type="molecule type" value="Genomic_DNA"/>
</dbReference>
<gene>
    <name evidence="7" type="ordered locus">Dred_1348</name>
</gene>
<evidence type="ECO:0000256" key="3">
    <source>
        <dbReference type="ARBA" id="ARBA00023235"/>
    </source>
</evidence>
<dbReference type="Pfam" id="PF00849">
    <property type="entry name" value="PseudoU_synth_2"/>
    <property type="match status" value="1"/>
</dbReference>
<dbReference type="KEGG" id="drm:Dred_1348"/>
<feature type="domain" description="Pseudouridine synthase RsuA/RluA-like" evidence="6">
    <location>
        <begin position="92"/>
        <end position="243"/>
    </location>
</feature>
<dbReference type="InterPro" id="IPR006225">
    <property type="entry name" value="PsdUridine_synth_RluC/D"/>
</dbReference>
<dbReference type="InterPro" id="IPR006145">
    <property type="entry name" value="PsdUridine_synth_RsuA/RluA"/>
</dbReference>
<name>A4J479_DESRM</name>
<dbReference type="InterPro" id="IPR050188">
    <property type="entry name" value="RluA_PseudoU_synthase"/>
</dbReference>
<dbReference type="STRING" id="349161.Dred_1348"/>
<accession>A4J479</accession>
<comment type="similarity">
    <text evidence="2 5">Belongs to the pseudouridine synthase RluA family.</text>
</comment>
<proteinExistence type="inferred from homology"/>
<dbReference type="NCBIfam" id="TIGR00005">
    <property type="entry name" value="rluA_subfam"/>
    <property type="match status" value="1"/>
</dbReference>
<evidence type="ECO:0000256" key="5">
    <source>
        <dbReference type="RuleBase" id="RU362028"/>
    </source>
</evidence>
<comment type="function">
    <text evidence="5">Responsible for synthesis of pseudouridine from uracil.</text>
</comment>
<dbReference type="Gene3D" id="3.30.2350.10">
    <property type="entry name" value="Pseudouridine synthase"/>
    <property type="match status" value="1"/>
</dbReference>
<evidence type="ECO:0000313" key="8">
    <source>
        <dbReference type="Proteomes" id="UP000001556"/>
    </source>
</evidence>
<dbReference type="GO" id="GO:0009982">
    <property type="term" value="F:pseudouridine synthase activity"/>
    <property type="evidence" value="ECO:0007669"/>
    <property type="project" value="InterPro"/>
</dbReference>
<feature type="active site" evidence="4">
    <location>
        <position position="139"/>
    </location>
</feature>
<dbReference type="GO" id="GO:0003723">
    <property type="term" value="F:RNA binding"/>
    <property type="evidence" value="ECO:0007669"/>
    <property type="project" value="InterPro"/>
</dbReference>
<dbReference type="InterPro" id="IPR006224">
    <property type="entry name" value="PsdUridine_synth_RluA-like_CS"/>
</dbReference>
<evidence type="ECO:0000313" key="7">
    <source>
        <dbReference type="EMBL" id="ABO49882.1"/>
    </source>
</evidence>
<dbReference type="GO" id="GO:0000455">
    <property type="term" value="P:enzyme-directed rRNA pseudouridine synthesis"/>
    <property type="evidence" value="ECO:0007669"/>
    <property type="project" value="TreeGrafter"/>
</dbReference>
<evidence type="ECO:0000256" key="1">
    <source>
        <dbReference type="ARBA" id="ARBA00000073"/>
    </source>
</evidence>
<dbReference type="InterPro" id="IPR020103">
    <property type="entry name" value="PsdUridine_synth_cat_dom_sf"/>
</dbReference>
<dbReference type="PANTHER" id="PTHR21600:SF44">
    <property type="entry name" value="RIBOSOMAL LARGE SUBUNIT PSEUDOURIDINE SYNTHASE D"/>
    <property type="match status" value="1"/>
</dbReference>
<keyword evidence="8" id="KW-1185">Reference proteome</keyword>
<dbReference type="AlphaFoldDB" id="A4J479"/>
<evidence type="ECO:0000259" key="6">
    <source>
        <dbReference type="Pfam" id="PF00849"/>
    </source>
</evidence>
<comment type="catalytic activity">
    <reaction evidence="1 5">
        <text>a uridine in RNA = a pseudouridine in RNA</text>
        <dbReference type="Rhea" id="RHEA:48348"/>
        <dbReference type="Rhea" id="RHEA-COMP:12068"/>
        <dbReference type="Rhea" id="RHEA-COMP:12069"/>
        <dbReference type="ChEBI" id="CHEBI:65314"/>
        <dbReference type="ChEBI" id="CHEBI:65315"/>
    </reaction>
</comment>
<reference evidence="7 8" key="1">
    <citation type="submission" date="2007-03" db="EMBL/GenBank/DDBJ databases">
        <title>Complete sequence of Desulfotomaculum reducens MI-1.</title>
        <authorList>
            <consortium name="US DOE Joint Genome Institute"/>
            <person name="Copeland A."/>
            <person name="Lucas S."/>
            <person name="Lapidus A."/>
            <person name="Barry K."/>
            <person name="Detter J.C."/>
            <person name="Glavina del Rio T."/>
            <person name="Hammon N."/>
            <person name="Israni S."/>
            <person name="Dalin E."/>
            <person name="Tice H."/>
            <person name="Pitluck S."/>
            <person name="Sims D."/>
            <person name="Brettin T."/>
            <person name="Bruce D."/>
            <person name="Han C."/>
            <person name="Tapia R."/>
            <person name="Schmutz J."/>
            <person name="Larimer F."/>
            <person name="Land M."/>
            <person name="Hauser L."/>
            <person name="Kyrpides N."/>
            <person name="Kim E."/>
            <person name="Tebo B.M."/>
            <person name="Richardson P."/>
        </authorList>
    </citation>
    <scope>NUCLEOTIDE SEQUENCE [LARGE SCALE GENOMIC DNA]</scope>
    <source>
        <strain evidence="7 8">MI-1</strain>
    </source>
</reference>
<sequence>MENKCIIEKLQLIIPQTMDGWTVERVLRREVGVSRTLLRRAKRNRVILLNQLPVKTNVTVKTGEVLELWMGSQETQVVPERMELNILYEDAHLLAVNKPPGMLVHPLTNETSGTLANGVLYHWLQQGTIDRFRPVHRLDRNTSGIVLIARNPYVQQQLQIQMKQGQFVRRYLALVKGKVQPEQGVIQAPIALEEGSFIKRMISPAGKEAISHYQVLRTFNQASLVRVELETGRTHQVRVHMAHMGHPLLGDSLYGGDTSNIKRQALHCAYLAFNHPVQGSRIKISCSVAGDIRQLMEEHSKKA</sequence>
<dbReference type="RefSeq" id="WP_011877704.1">
    <property type="nucleotide sequence ID" value="NC_009253.1"/>
</dbReference>
<evidence type="ECO:0000256" key="4">
    <source>
        <dbReference type="PIRSR" id="PIRSR606225-1"/>
    </source>
</evidence>
<dbReference type="GO" id="GO:0140098">
    <property type="term" value="F:catalytic activity, acting on RNA"/>
    <property type="evidence" value="ECO:0007669"/>
    <property type="project" value="UniProtKB-ARBA"/>
</dbReference>
<dbReference type="CDD" id="cd02869">
    <property type="entry name" value="PseudoU_synth_RluA_like"/>
    <property type="match status" value="1"/>
</dbReference>
<dbReference type="HOGENOM" id="CLU_016902_4_4_9"/>
<dbReference type="SUPFAM" id="SSF55120">
    <property type="entry name" value="Pseudouridine synthase"/>
    <property type="match status" value="1"/>
</dbReference>
<dbReference type="eggNOG" id="COG0564">
    <property type="taxonomic scope" value="Bacteria"/>
</dbReference>
<dbReference type="EC" id="5.4.99.-" evidence="5"/>
<dbReference type="PROSITE" id="PS01129">
    <property type="entry name" value="PSI_RLU"/>
    <property type="match status" value="1"/>
</dbReference>
<dbReference type="PANTHER" id="PTHR21600">
    <property type="entry name" value="MITOCHONDRIAL RNA PSEUDOURIDINE SYNTHASE"/>
    <property type="match status" value="1"/>
</dbReference>
<keyword evidence="3 5" id="KW-0413">Isomerase</keyword>
<evidence type="ECO:0000256" key="2">
    <source>
        <dbReference type="ARBA" id="ARBA00010876"/>
    </source>
</evidence>